<feature type="compositionally biased region" description="Basic and acidic residues" evidence="9">
    <location>
        <begin position="422"/>
        <end position="449"/>
    </location>
</feature>
<dbReference type="PROSITE" id="PS50010">
    <property type="entry name" value="DH_2"/>
    <property type="match status" value="1"/>
</dbReference>
<comment type="subcellular location">
    <subcellularLocation>
        <location evidence="1">Membrane</location>
    </subcellularLocation>
</comment>
<dbReference type="InterPro" id="IPR001452">
    <property type="entry name" value="SH3_domain"/>
</dbReference>
<comment type="similarity">
    <text evidence="2">Belongs to the ATG8 family.</text>
</comment>
<feature type="compositionally biased region" description="Basic and acidic residues" evidence="9">
    <location>
        <begin position="211"/>
        <end position="293"/>
    </location>
</feature>
<dbReference type="FunFam" id="1.20.900.10:FF:000007">
    <property type="entry name" value="rho guanine nucleotide exchange factor 19"/>
    <property type="match status" value="1"/>
</dbReference>
<reference evidence="13" key="1">
    <citation type="submission" date="2023-07" db="EMBL/GenBank/DDBJ databases">
        <title>Chromosome-level Genome Assembly of Striped Snakehead (Channa striata).</title>
        <authorList>
            <person name="Liu H."/>
        </authorList>
    </citation>
    <scope>NUCLEOTIDE SEQUENCE</scope>
    <source>
        <strain evidence="13">Gz</strain>
        <tissue evidence="13">Muscle</tissue>
    </source>
</reference>
<dbReference type="PROSITE" id="PS50002">
    <property type="entry name" value="SH3"/>
    <property type="match status" value="1"/>
</dbReference>
<evidence type="ECO:0000256" key="8">
    <source>
        <dbReference type="PROSITE-ProRule" id="PRU00192"/>
    </source>
</evidence>
<accession>A0AA88SMU5</accession>
<dbReference type="GO" id="GO:0005737">
    <property type="term" value="C:cytoplasm"/>
    <property type="evidence" value="ECO:0007669"/>
    <property type="project" value="TreeGrafter"/>
</dbReference>
<keyword evidence="5" id="KW-0472">Membrane</keyword>
<feature type="compositionally biased region" description="Acidic residues" evidence="9">
    <location>
        <begin position="1175"/>
        <end position="1190"/>
    </location>
</feature>
<evidence type="ECO:0000259" key="12">
    <source>
        <dbReference type="PROSITE" id="PS50010"/>
    </source>
</evidence>
<dbReference type="CDD" id="cd00160">
    <property type="entry name" value="RhoGEF"/>
    <property type="match status" value="1"/>
</dbReference>
<evidence type="ECO:0000256" key="7">
    <source>
        <dbReference type="PIRSR" id="PIRSR604241-50"/>
    </source>
</evidence>
<feature type="region of interest" description="Disordered" evidence="9">
    <location>
        <begin position="1165"/>
        <end position="1194"/>
    </location>
</feature>
<feature type="compositionally biased region" description="Basic and acidic residues" evidence="9">
    <location>
        <begin position="331"/>
        <end position="408"/>
    </location>
</feature>
<feature type="compositionally biased region" description="Basic and acidic residues" evidence="9">
    <location>
        <begin position="847"/>
        <end position="859"/>
    </location>
</feature>
<evidence type="ECO:0000256" key="4">
    <source>
        <dbReference type="ARBA" id="ARBA00022658"/>
    </source>
</evidence>
<dbReference type="SUPFAM" id="SSF50729">
    <property type="entry name" value="PH domain-like"/>
    <property type="match status" value="1"/>
</dbReference>
<feature type="region of interest" description="Disordered" evidence="9">
    <location>
        <begin position="169"/>
        <end position="567"/>
    </location>
</feature>
<dbReference type="InterPro" id="IPR047270">
    <property type="entry name" value="PH_ephexin"/>
</dbReference>
<evidence type="ECO:0000313" key="13">
    <source>
        <dbReference type="EMBL" id="KAK2844720.1"/>
    </source>
</evidence>
<dbReference type="Gene3D" id="3.10.20.90">
    <property type="entry name" value="Phosphatidylinositol 3-kinase Catalytic Subunit, Chain A, domain 1"/>
    <property type="match status" value="1"/>
</dbReference>
<evidence type="ECO:0000256" key="9">
    <source>
        <dbReference type="SAM" id="MobiDB-lite"/>
    </source>
</evidence>
<comment type="caution">
    <text evidence="13">The sequence shown here is derived from an EMBL/GenBank/DDBJ whole genome shotgun (WGS) entry which is preliminary data.</text>
</comment>
<feature type="compositionally biased region" description="Polar residues" evidence="9">
    <location>
        <begin position="876"/>
        <end position="887"/>
    </location>
</feature>
<feature type="compositionally biased region" description="Basic and acidic residues" evidence="9">
    <location>
        <begin position="86"/>
        <end position="102"/>
    </location>
</feature>
<dbReference type="InterPro" id="IPR036028">
    <property type="entry name" value="SH3-like_dom_sf"/>
</dbReference>
<dbReference type="SUPFAM" id="SSF54236">
    <property type="entry name" value="Ubiquitin-like"/>
    <property type="match status" value="1"/>
</dbReference>
<dbReference type="GO" id="GO:0005085">
    <property type="term" value="F:guanyl-nucleotide exchange factor activity"/>
    <property type="evidence" value="ECO:0007669"/>
    <property type="project" value="UniProtKB-KW"/>
</dbReference>
<feature type="compositionally biased region" description="Basic and acidic residues" evidence="9">
    <location>
        <begin position="61"/>
        <end position="76"/>
    </location>
</feature>
<feature type="region of interest" description="Disordered" evidence="9">
    <location>
        <begin position="60"/>
        <end position="102"/>
    </location>
</feature>
<proteinExistence type="inferred from homology"/>
<dbReference type="CDD" id="cd01221">
    <property type="entry name" value="PH_ephexin"/>
    <property type="match status" value="1"/>
</dbReference>
<sequence>MAIHKHPSLYNDQRLSCPAVTMNGRLALPRIPHSGCPNCGTMGTKRPSCTLFDTISNINMSDHKLQPGGKIYRDPSPRPSMTAQSARERDGNREDDWRRDRNVEKMRDKARYNDMDPRGRYYERDRAAASRWREGEREWTERERRPQNEDGRNLKALLNLKDMEKEIEGGIKKGDTFPRMTRSCPDPGRRKMSTITTDEEQGERRKKDRQRRPETEDWDRERERDWQRERYRERESNEIQRRAKEEAQNTGKRPVENRERYQESDASVQDRRRDVDDCWERRERYAAKNRENPRPNMGQRQDRTPSPHRQRVRQMDADRREREKAHKRGARRDTRSEGDNDETESRRERVRDHEREHSRSEDDRGKRMRERDRDRPGYREDDWVRYRYREREGEKSKGRGMEKDKERCTYFGKGAANEADSEGDKWTESGGDLRVDRVRPNDRRYDDRYKQRKYRERKEREGEPSWDDTASRSRNDAAFRAPPRARSSGEWSSDMDSETRDRRRRDSNEERKPGKEGSTENERDVEGQREAERAPESHSRNKRQERHENNPGEMTGRMPGPWRMWLEPQWGNSEEGFYNRDRHTRHKEERRMESKEKWVREGWRAQEGPDEKHFNQSSHRGIHGGRKEGRVDVVGESEGISVDGEELGEDWRERDNNGNESVSDCNEGKEEHWQNMTEGTEDGIKAKEGGSNLAKRGSETEWKENRMLSAEDFVTLSSGGDEDEDELFQDCQESWEGGATCDGTSPVDCKEFVGDEEREEEWTVNEEEEEGRGKQPKYVFCVVGQTLPLSQPGVVSLSQVVQIGGVERDNPELDKACHCSDDATQQPQEDLCPTLGGNDEYLIISNQEKEAESEHKTTSEEGPATGETTEADGRYRTSSVLQDTEPQSTEKMKSKVDPLCEERRQLKRDSETERLLLEWREKNKEQRGEQRDESSQVPSNPYADVCPEVNFEQILDRIKTGVHMSPEEEDEAIRIRMSKAWTMSEEPKRHSQAPHLKWAKNVVSNILGRSEEESVDEQSQEDEALKLKETVIKNDKPHEEVAQGNREIPFVTLTTFEQHSDPELEEEDSLESLRGMRQSQGDMHTDQFTSVHDDTPTHTHTDTLVRKEDHRMDQETETYRLISLEKADLGVKITHETDMYLSVGNSLYKPNSCPILNCETTSELLVPSRDGQSQEVEDGMNESEEDTQGEEAERWDTTVELGKKRAGETIDRDNKEVVAERIVGVGSPTGIRSVRDLGPEARIQRRGIRKTKDGAPEEEEGVGRDRRTRIFSTTDDEDDMCKSWAGSDLSRNILSTFGRRKRNSKFFKGAQLYQQYNEAAQNLEILSQSGSDAHPLADDTQFPARSPPPARRPLPPLPSILHPHSFFHTGSLTSVKSLPLPEPPRSEDRPPSPRLSISLSQASTLWRDLPGVRNSGELEELTEDQRRLQEVQFEVVTSEAAYCKSLDIVVEHFVKSKQLGALLTNQDRNWLFSRLADVRAISHSFLSKLEERLETDIMHFTVCDIIAQHCPRFRKVYVPYLTNQSYQDATYQRLMNENPGFKRTVEKLERNPVCERLPFRSFLVLPFQRITRIKLLVQNIVKRTSPGTAEATQAIKALKLLEKLIQDGNDSISQMKNIESLVSLNAKVDFECKTLPLVSQSRRLIREGPVTELMDFSLKDTERNAYLHLFNDFLLISLQKEGGRFTVIDHSPVSELRVENCRVKLHTLQKNLFRLHMAHKSLLLRTDTLSDKLRWISALSQPHPEVDFSAAQDFPQMQCIRAFVAQQPDELSLDKADIILVHQKTTDRWVEGTRLPDRHCGWRPLDYFCICPALNVTFLSFSKMGSHYQRTVPLEVRRAEGERVRAKHPDKIPIIVERAPRSRAPELDKKKYLVPSDLTVGQLCFLIRQRVSLRPEEALFFFVHNSLPPSSSTLSAVYEEHHEEDLFLYMTYSNESVYGA</sequence>
<dbReference type="InterPro" id="IPR000219">
    <property type="entry name" value="DH_dom"/>
</dbReference>
<keyword evidence="6 7" id="KW-0449">Lipoprotein</keyword>
<dbReference type="SUPFAM" id="SSF48065">
    <property type="entry name" value="DBL homology domain (DH-domain)"/>
    <property type="match status" value="1"/>
</dbReference>
<dbReference type="Pfam" id="PF00621">
    <property type="entry name" value="RhoGEF"/>
    <property type="match status" value="1"/>
</dbReference>
<feature type="region of interest" description="Disordered" evidence="9">
    <location>
        <begin position="584"/>
        <end position="706"/>
    </location>
</feature>
<evidence type="ECO:0000256" key="1">
    <source>
        <dbReference type="ARBA" id="ARBA00004370"/>
    </source>
</evidence>
<feature type="compositionally biased region" description="Basic and acidic residues" evidence="9">
    <location>
        <begin position="497"/>
        <end position="539"/>
    </location>
</feature>
<feature type="compositionally biased region" description="Basic and acidic residues" evidence="9">
    <location>
        <begin position="1250"/>
        <end position="1265"/>
    </location>
</feature>
<feature type="lipid moiety-binding region" description="Phosphatidylserine amidated glycine; alternate" evidence="7">
    <location>
        <position position="1939"/>
    </location>
</feature>
<name>A0AA88SMU5_CHASR</name>
<dbReference type="GO" id="GO:0016020">
    <property type="term" value="C:membrane"/>
    <property type="evidence" value="ECO:0007669"/>
    <property type="project" value="UniProtKB-SubCell"/>
</dbReference>
<dbReference type="Pfam" id="PF02991">
    <property type="entry name" value="ATG8"/>
    <property type="match status" value="1"/>
</dbReference>
<dbReference type="PANTHER" id="PTHR12845">
    <property type="entry name" value="GUANINE NUCLEOTIDE EXCHANGE FACTOR"/>
    <property type="match status" value="1"/>
</dbReference>
<dbReference type="InterPro" id="IPR029071">
    <property type="entry name" value="Ubiquitin-like_domsf"/>
</dbReference>
<feature type="domain" description="SH3" evidence="10">
    <location>
        <begin position="1752"/>
        <end position="1813"/>
    </location>
</feature>
<evidence type="ECO:0000256" key="5">
    <source>
        <dbReference type="ARBA" id="ARBA00023136"/>
    </source>
</evidence>
<dbReference type="GO" id="GO:0005634">
    <property type="term" value="C:nucleus"/>
    <property type="evidence" value="ECO:0007669"/>
    <property type="project" value="TreeGrafter"/>
</dbReference>
<keyword evidence="4" id="KW-0344">Guanine-nucleotide releasing factor</keyword>
<dbReference type="EMBL" id="JAUPFM010000008">
    <property type="protein sequence ID" value="KAK2844720.1"/>
    <property type="molecule type" value="Genomic_DNA"/>
</dbReference>
<feature type="compositionally biased region" description="Basic and acidic residues" evidence="9">
    <location>
        <begin position="132"/>
        <end position="153"/>
    </location>
</feature>
<keyword evidence="14" id="KW-1185">Reference proteome</keyword>
<evidence type="ECO:0000256" key="2">
    <source>
        <dbReference type="ARBA" id="ARBA00007293"/>
    </source>
</evidence>
<dbReference type="Gene3D" id="2.30.29.30">
    <property type="entry name" value="Pleckstrin-homology domain (PH domain)/Phosphotyrosine-binding domain (PTB)"/>
    <property type="match status" value="1"/>
</dbReference>
<feature type="compositionally biased region" description="Basic and acidic residues" evidence="9">
    <location>
        <begin position="313"/>
        <end position="324"/>
    </location>
</feature>
<feature type="region of interest" description="Disordered" evidence="9">
    <location>
        <begin position="847"/>
        <end position="945"/>
    </location>
</feature>
<dbReference type="InterPro" id="IPR004241">
    <property type="entry name" value="Atg8-like"/>
</dbReference>
<keyword evidence="3 8" id="KW-0728">SH3 domain</keyword>
<feature type="compositionally biased region" description="Basic and acidic residues" evidence="9">
    <location>
        <begin position="456"/>
        <end position="477"/>
    </location>
</feature>
<dbReference type="InterPro" id="IPR047271">
    <property type="entry name" value="Ephexin-like"/>
</dbReference>
<evidence type="ECO:0000259" key="10">
    <source>
        <dbReference type="PROSITE" id="PS50002"/>
    </source>
</evidence>
<protein>
    <submittedName>
        <fullName evidence="13">Uncharacterized protein</fullName>
    </submittedName>
</protein>
<dbReference type="Gene3D" id="2.30.30.40">
    <property type="entry name" value="SH3 Domains"/>
    <property type="match status" value="1"/>
</dbReference>
<feature type="region of interest" description="Disordered" evidence="9">
    <location>
        <begin position="736"/>
        <end position="773"/>
    </location>
</feature>
<dbReference type="Gene3D" id="1.20.900.10">
    <property type="entry name" value="Dbl homology (DH) domain"/>
    <property type="match status" value="1"/>
</dbReference>
<evidence type="ECO:0000313" key="14">
    <source>
        <dbReference type="Proteomes" id="UP001187415"/>
    </source>
</evidence>
<dbReference type="SMART" id="SM00233">
    <property type="entry name" value="PH"/>
    <property type="match status" value="1"/>
</dbReference>
<organism evidence="13 14">
    <name type="scientific">Channa striata</name>
    <name type="common">Snakehead murrel</name>
    <name type="synonym">Ophicephalus striatus</name>
    <dbReference type="NCBI Taxonomy" id="64152"/>
    <lineage>
        <taxon>Eukaryota</taxon>
        <taxon>Metazoa</taxon>
        <taxon>Chordata</taxon>
        <taxon>Craniata</taxon>
        <taxon>Vertebrata</taxon>
        <taxon>Euteleostomi</taxon>
        <taxon>Actinopterygii</taxon>
        <taxon>Neopterygii</taxon>
        <taxon>Teleostei</taxon>
        <taxon>Neoteleostei</taxon>
        <taxon>Acanthomorphata</taxon>
        <taxon>Anabantaria</taxon>
        <taxon>Anabantiformes</taxon>
        <taxon>Channoidei</taxon>
        <taxon>Channidae</taxon>
        <taxon>Channa</taxon>
    </lineage>
</organism>
<dbReference type="PANTHER" id="PTHR12845:SF2">
    <property type="entry name" value="DH DOMAIN-CONTAINING PROTEIN-RELATED"/>
    <property type="match status" value="1"/>
</dbReference>
<feature type="compositionally biased region" description="Basic and acidic residues" evidence="9">
    <location>
        <begin position="888"/>
        <end position="934"/>
    </location>
</feature>
<feature type="compositionally biased region" description="Basic and acidic residues" evidence="9">
    <location>
        <begin position="696"/>
        <end position="706"/>
    </location>
</feature>
<dbReference type="InterPro" id="IPR001849">
    <property type="entry name" value="PH_domain"/>
</dbReference>
<evidence type="ECO:0000259" key="11">
    <source>
        <dbReference type="PROSITE" id="PS50003"/>
    </source>
</evidence>
<feature type="region of interest" description="Disordered" evidence="9">
    <location>
        <begin position="1249"/>
        <end position="1268"/>
    </location>
</feature>
<dbReference type="Pfam" id="PF00018">
    <property type="entry name" value="SH3_1"/>
    <property type="match status" value="1"/>
</dbReference>
<dbReference type="SUPFAM" id="SSF50044">
    <property type="entry name" value="SH3-domain"/>
    <property type="match status" value="1"/>
</dbReference>
<dbReference type="InterPro" id="IPR035899">
    <property type="entry name" value="DBL_dom_sf"/>
</dbReference>
<feature type="domain" description="DH" evidence="12">
    <location>
        <begin position="1427"/>
        <end position="1611"/>
    </location>
</feature>
<dbReference type="FunFam" id="3.10.20.90:FF:000172">
    <property type="entry name" value="Gamma-aminobutyric acid receptor-associated protein-like 1"/>
    <property type="match status" value="1"/>
</dbReference>
<feature type="compositionally biased region" description="Acidic residues" evidence="9">
    <location>
        <begin position="756"/>
        <end position="770"/>
    </location>
</feature>
<feature type="domain" description="PH" evidence="11">
    <location>
        <begin position="1643"/>
        <end position="1744"/>
    </location>
</feature>
<feature type="compositionally biased region" description="Basic and acidic residues" evidence="9">
    <location>
        <begin position="584"/>
        <end position="614"/>
    </location>
</feature>
<feature type="region of interest" description="Disordered" evidence="9">
    <location>
        <begin position="1330"/>
        <end position="1360"/>
    </location>
</feature>
<evidence type="ECO:0000256" key="6">
    <source>
        <dbReference type="ARBA" id="ARBA00023288"/>
    </source>
</evidence>
<dbReference type="SMART" id="SM00326">
    <property type="entry name" value="SH3"/>
    <property type="match status" value="1"/>
</dbReference>
<dbReference type="PROSITE" id="PS50003">
    <property type="entry name" value="PH_DOMAIN"/>
    <property type="match status" value="1"/>
</dbReference>
<evidence type="ECO:0000256" key="3">
    <source>
        <dbReference type="ARBA" id="ARBA00022443"/>
    </source>
</evidence>
<dbReference type="SMART" id="SM00325">
    <property type="entry name" value="RhoGEF"/>
    <property type="match status" value="1"/>
</dbReference>
<feature type="compositionally biased region" description="Pro residues" evidence="9">
    <location>
        <begin position="1345"/>
        <end position="1358"/>
    </location>
</feature>
<gene>
    <name evidence="13" type="ORF">Q5P01_011379</name>
</gene>
<dbReference type="Proteomes" id="UP001187415">
    <property type="component" value="Unassembled WGS sequence"/>
</dbReference>
<feature type="region of interest" description="Disordered" evidence="9">
    <location>
        <begin position="132"/>
        <end position="155"/>
    </location>
</feature>
<dbReference type="InterPro" id="IPR011993">
    <property type="entry name" value="PH-like_dom_sf"/>
</dbReference>